<dbReference type="InterPro" id="IPR000157">
    <property type="entry name" value="TIR_dom"/>
</dbReference>
<name>A0A7H8XKP1_9ACTN</name>
<dbReference type="EMBL" id="CP058322">
    <property type="protein sequence ID" value="QLD25567.1"/>
    <property type="molecule type" value="Genomic_DNA"/>
</dbReference>
<gene>
    <name evidence="2" type="ORF">HXZ27_16240</name>
</gene>
<dbReference type="InterPro" id="IPR035994">
    <property type="entry name" value="Nucleoside_phosphorylase_sf"/>
</dbReference>
<dbReference type="Gene3D" id="3.40.50.10140">
    <property type="entry name" value="Toll/interleukin-1 receptor homology (TIR) domain"/>
    <property type="match status" value="1"/>
</dbReference>
<feature type="domain" description="TIR" evidence="1">
    <location>
        <begin position="307"/>
        <end position="438"/>
    </location>
</feature>
<dbReference type="GO" id="GO:0009116">
    <property type="term" value="P:nucleoside metabolic process"/>
    <property type="evidence" value="ECO:0007669"/>
    <property type="project" value="InterPro"/>
</dbReference>
<evidence type="ECO:0000313" key="3">
    <source>
        <dbReference type="Proteomes" id="UP000509335"/>
    </source>
</evidence>
<reference evidence="2 3" key="1">
    <citation type="submission" date="2020-07" db="EMBL/GenBank/DDBJ databases">
        <title>A bifunctional nitrone conjugated secondary metabolite targeting the ribosome.</title>
        <authorList>
            <person name="Limbrick E.M."/>
            <person name="Graf M."/>
            <person name="Derewacz D.K."/>
            <person name="Nguyen F."/>
            <person name="Spraggins J.M."/>
            <person name="Wieland M."/>
            <person name="Ynigez-Gutierrez A.E."/>
            <person name="Reisman B.J."/>
            <person name="Zinshteyn B."/>
            <person name="McCulloch K."/>
            <person name="Iverson T.M."/>
            <person name="Green R."/>
            <person name="Wilson D.N."/>
            <person name="Bachmann B.O."/>
        </authorList>
    </citation>
    <scope>NUCLEOTIDE SEQUENCE [LARGE SCALE GENOMIC DNA]</scope>
    <source>
        <strain evidence="3">aurantiaca</strain>
    </source>
</reference>
<dbReference type="Pfam" id="PF13676">
    <property type="entry name" value="TIR_2"/>
    <property type="match status" value="1"/>
</dbReference>
<dbReference type="Gene3D" id="3.40.50.1580">
    <property type="entry name" value="Nucleoside phosphorylase domain"/>
    <property type="match status" value="1"/>
</dbReference>
<dbReference type="Proteomes" id="UP000509335">
    <property type="component" value="Chromosome"/>
</dbReference>
<proteinExistence type="predicted"/>
<accession>A0A7H8XKP1</accession>
<dbReference type="KEGG" id="mcab:HXZ27_16240"/>
<dbReference type="PROSITE" id="PS50104">
    <property type="entry name" value="TIR"/>
    <property type="match status" value="1"/>
</dbReference>
<dbReference type="GO" id="GO:0003824">
    <property type="term" value="F:catalytic activity"/>
    <property type="evidence" value="ECO:0007669"/>
    <property type="project" value="InterPro"/>
</dbReference>
<sequence length="709" mass="77797">MLDERPAAYFSHSYDVLDRRVTDFFLEALSERFALAVDPRSATLSTMHLELMMRRTACFVAVVTRRENQPQYRCSPFAVHEYGMAVLANRPRLVIPEINIPARHFIGADLARPFNRNRLAAYRMPLEALDELVARAREHADEVDRPLGAAALMLPPTREYAAAAPELRRLIAQAGWQVENISEALLRDEVDAAGAATLLDRYDFVLLDVLDPRTPSWVLPFLQARGVPTVRLVCHRAEDRAARQLPRLAVSHALQASSAVNRHAIWWSDVDGLLPELGREIGRLQMPRLQFAGLEEARRYVWSLGRDQGPVFLSSAQGDNDLAQLVAQELDLRNVEHFHYLFNSDLPRGKAWEHRLLAKVGECRIFVPLVSRHYLDSTWCRKEMDIALELSGQRRMRVLPYFLDHDAGASVPIQGTSIMHLDDVARVRRIVDDVDRALTDLTDRRHRPRIEVSVSGGRMAPDVDVVVLATGPTEYVAAARALRDPSPVVGTAEHPNRFGWLGGTVARPQGSGYQLVLCQAGADGGREALRAAVEAFGPEHVVLLGTASALVPADVVVADRICGFHRFSVDSSFVPSLDRDYPTDPGVAASADGLPSVARGTLAVGDEVVHAPQESAFAPVLEAWPDAVAVGVLSVDTVEQLEEFRTYGRISHFSAVAGVAPPGADDAGREAAAERAFTVVSRLVSAHWPRPPRTDAADEGASGVATAAD</sequence>
<dbReference type="SUPFAM" id="SSF52200">
    <property type="entry name" value="Toll/Interleukin receptor TIR domain"/>
    <property type="match status" value="1"/>
</dbReference>
<dbReference type="InterPro" id="IPR035897">
    <property type="entry name" value="Toll_tir_struct_dom_sf"/>
</dbReference>
<dbReference type="SMART" id="SM00255">
    <property type="entry name" value="TIR"/>
    <property type="match status" value="1"/>
</dbReference>
<organism evidence="2 3">
    <name type="scientific">Micromonospora carbonacea</name>
    <dbReference type="NCBI Taxonomy" id="47853"/>
    <lineage>
        <taxon>Bacteria</taxon>
        <taxon>Bacillati</taxon>
        <taxon>Actinomycetota</taxon>
        <taxon>Actinomycetes</taxon>
        <taxon>Micromonosporales</taxon>
        <taxon>Micromonosporaceae</taxon>
        <taxon>Micromonospora</taxon>
    </lineage>
</organism>
<dbReference type="GO" id="GO:0007165">
    <property type="term" value="P:signal transduction"/>
    <property type="evidence" value="ECO:0007669"/>
    <property type="project" value="InterPro"/>
</dbReference>
<protein>
    <submittedName>
        <fullName evidence="2">TIR domain-containing protein</fullName>
    </submittedName>
</protein>
<evidence type="ECO:0000313" key="2">
    <source>
        <dbReference type="EMBL" id="QLD25567.1"/>
    </source>
</evidence>
<evidence type="ECO:0000259" key="1">
    <source>
        <dbReference type="PROSITE" id="PS50104"/>
    </source>
</evidence>
<dbReference type="AlphaFoldDB" id="A0A7H8XKP1"/>